<name>A0A1M5IDZ6_SALEC</name>
<dbReference type="RefSeq" id="WP_072880015.1">
    <property type="nucleotide sequence ID" value="NZ_FQVT01000007.1"/>
</dbReference>
<sequence>MRKVPLLLLLILLIFGIGYGTYYYFIGSVEISKIVLQSPDNSALKERVNISLNRPAKVQIEYRKKGSEVFNKTPISTKKENHQFNLLLLEPNSLYEYKVVIHNYILSNSSNNYFFRTREQSPWMVHDWIKNDRPHDPSAIGKGLMMLCYRGFPGYIAMVDGKGTIRWYWQDKKMGVRLATITPRNTILALLAPAGKDQFQEKKKQPKGVQNYYIRTGKIGFVGGTEIAEINLEGEVLWRINLEEKDIIFHHDLKMNENNEVVSIFRDYKLYDLDKSKPELDTLWGDGVMTMDTTGKVLEKWSAWDVWDVEKDERLEEFANDRFHFNNVAFDTDGNYLLSTPIENQIWKIDKNSGEIIWKLGKGGDFKMDSESHFYFQHAAHINHNGNLILFDNGDFTPNDTTKTNKSSRTLSFRIDTTEMVAKTIIDAEIPPGFYTSRMGSSYLLPNDNILQTSSKTGNVLVTDKEGNVLWVLNTYFIPYRAEYVPNSIWENYKL</sequence>
<gene>
    <name evidence="1" type="ORF">SAMN05444483_107109</name>
</gene>
<dbReference type="PANTHER" id="PTHR35340">
    <property type="entry name" value="PQQ ENZYME REPEAT PROTEIN-RELATED"/>
    <property type="match status" value="1"/>
</dbReference>
<reference evidence="2" key="1">
    <citation type="submission" date="2016-11" db="EMBL/GenBank/DDBJ databases">
        <authorList>
            <person name="Varghese N."/>
            <person name="Submissions S."/>
        </authorList>
    </citation>
    <scope>NUCLEOTIDE SEQUENCE [LARGE SCALE GENOMIC DNA]</scope>
    <source>
        <strain evidence="2">DSM 24579</strain>
    </source>
</reference>
<accession>A0A1M5IDZ6</accession>
<dbReference type="InterPro" id="IPR010262">
    <property type="entry name" value="Arylsulfotransferase_bact"/>
</dbReference>
<evidence type="ECO:0000313" key="2">
    <source>
        <dbReference type="Proteomes" id="UP000183945"/>
    </source>
</evidence>
<dbReference type="STRING" id="1073325.SAMN05444483_107109"/>
<dbReference type="InterPro" id="IPR053143">
    <property type="entry name" value="Arylsulfate_ST"/>
</dbReference>
<dbReference type="SUPFAM" id="SSF63829">
    <property type="entry name" value="Calcium-dependent phosphotriesterase"/>
    <property type="match status" value="1"/>
</dbReference>
<dbReference type="InterPro" id="IPR011047">
    <property type="entry name" value="Quinoprotein_ADH-like_sf"/>
</dbReference>
<organism evidence="1 2">
    <name type="scientific">Salegentibacter echinorum</name>
    <dbReference type="NCBI Taxonomy" id="1073325"/>
    <lineage>
        <taxon>Bacteria</taxon>
        <taxon>Pseudomonadati</taxon>
        <taxon>Bacteroidota</taxon>
        <taxon>Flavobacteriia</taxon>
        <taxon>Flavobacteriales</taxon>
        <taxon>Flavobacteriaceae</taxon>
        <taxon>Salegentibacter</taxon>
    </lineage>
</organism>
<dbReference type="EMBL" id="FQVT01000007">
    <property type="protein sequence ID" value="SHG26485.1"/>
    <property type="molecule type" value="Genomic_DNA"/>
</dbReference>
<dbReference type="AlphaFoldDB" id="A0A1M5IDZ6"/>
<dbReference type="PANTHER" id="PTHR35340:SF5">
    <property type="entry name" value="ASST-DOMAIN-CONTAINING PROTEIN"/>
    <property type="match status" value="1"/>
</dbReference>
<keyword evidence="2" id="KW-1185">Reference proteome</keyword>
<protein>
    <submittedName>
        <fullName evidence="1">Arylsulfotransferase (ASST)</fullName>
    </submittedName>
</protein>
<proteinExistence type="predicted"/>
<dbReference type="SUPFAM" id="SSF50998">
    <property type="entry name" value="Quinoprotein alcohol dehydrogenase-like"/>
    <property type="match status" value="1"/>
</dbReference>
<keyword evidence="1" id="KW-0808">Transferase</keyword>
<evidence type="ECO:0000313" key="1">
    <source>
        <dbReference type="EMBL" id="SHG26485.1"/>
    </source>
</evidence>
<dbReference type="GO" id="GO:0004062">
    <property type="term" value="F:aryl sulfotransferase activity"/>
    <property type="evidence" value="ECO:0007669"/>
    <property type="project" value="InterPro"/>
</dbReference>
<dbReference type="Proteomes" id="UP000183945">
    <property type="component" value="Unassembled WGS sequence"/>
</dbReference>
<dbReference type="Pfam" id="PF05935">
    <property type="entry name" value="Arylsulfotrans"/>
    <property type="match status" value="1"/>
</dbReference>